<gene>
    <name evidence="1" type="ORF">PAECIP111893_02189</name>
</gene>
<evidence type="ECO:0008006" key="3">
    <source>
        <dbReference type="Google" id="ProtNLM"/>
    </source>
</evidence>
<dbReference type="EMBL" id="CAKMMF010000010">
    <property type="protein sequence ID" value="CAH1204213.1"/>
    <property type="molecule type" value="Genomic_DNA"/>
</dbReference>
<dbReference type="RefSeq" id="WP_236341579.1">
    <property type="nucleotide sequence ID" value="NZ_CAKMMF010000010.1"/>
</dbReference>
<protein>
    <recommendedName>
        <fullName evidence="3">DUF2642 domain-containing protein</fullName>
    </recommendedName>
</protein>
<comment type="caution">
    <text evidence="1">The sequence shown here is derived from an EMBL/GenBank/DDBJ whole genome shotgun (WGS) entry which is preliminary data.</text>
</comment>
<name>A0ABN8GD01_9BACL</name>
<evidence type="ECO:0000313" key="1">
    <source>
        <dbReference type="EMBL" id="CAH1204213.1"/>
    </source>
</evidence>
<proteinExistence type="predicted"/>
<sequence length="216" mass="24085">MSLFKPYLGKPVAIDVTDYRGMTGVLIDIGEDYLVVHRDSSYYYIALHHLHLLTADLDTQTTTSSVPRWTASGSDFNSLLQTALGEFVALYITGQQTLYGQILHIKDDYIVLDTVRHHISYIPTFHIKWFSPAAAEGFLDKDASLLADPHLLKQTWQEQLKTCAGTIVVLDLGLRTNQVGRVQAVEGGIIELITPDSLSKCWHSAHIKSIHKPGRA</sequence>
<organism evidence="1 2">
    <name type="scientific">Paenibacillus plantiphilus</name>
    <dbReference type="NCBI Taxonomy" id="2905650"/>
    <lineage>
        <taxon>Bacteria</taxon>
        <taxon>Bacillati</taxon>
        <taxon>Bacillota</taxon>
        <taxon>Bacilli</taxon>
        <taxon>Bacillales</taxon>
        <taxon>Paenibacillaceae</taxon>
        <taxon>Paenibacillus</taxon>
    </lineage>
</organism>
<keyword evidence="2" id="KW-1185">Reference proteome</keyword>
<reference evidence="1" key="1">
    <citation type="submission" date="2022-01" db="EMBL/GenBank/DDBJ databases">
        <authorList>
            <person name="Criscuolo A."/>
        </authorList>
    </citation>
    <scope>NUCLEOTIDE SEQUENCE</scope>
    <source>
        <strain evidence="1">CIP111893</strain>
    </source>
</reference>
<accession>A0ABN8GD01</accession>
<dbReference type="Proteomes" id="UP000838686">
    <property type="component" value="Unassembled WGS sequence"/>
</dbReference>
<evidence type="ECO:0000313" key="2">
    <source>
        <dbReference type="Proteomes" id="UP000838686"/>
    </source>
</evidence>